<gene>
    <name evidence="1" type="ORF">CWE10_01440</name>
</gene>
<dbReference type="RefSeq" id="WP_011195344.1">
    <property type="nucleotide sequence ID" value="NZ_PIUK01000006.1"/>
</dbReference>
<dbReference type="EMBL" id="PIUK01000006">
    <property type="protein sequence ID" value="MBY6274872.1"/>
    <property type="molecule type" value="Genomic_DNA"/>
</dbReference>
<dbReference type="Proteomes" id="UP000732377">
    <property type="component" value="Unassembled WGS sequence"/>
</dbReference>
<dbReference type="AlphaFoldDB" id="A0A953I0U6"/>
<dbReference type="GO" id="GO:0016811">
    <property type="term" value="F:hydrolase activity, acting on carbon-nitrogen (but not peptide) bonds, in linear amides"/>
    <property type="evidence" value="ECO:0007669"/>
    <property type="project" value="InterPro"/>
</dbReference>
<evidence type="ECO:0000313" key="1">
    <source>
        <dbReference type="EMBL" id="MBY6274872.1"/>
    </source>
</evidence>
<dbReference type="PANTHER" id="PTHR31891">
    <property type="entry name" value="FORMAMIDASE C869.04-RELATED"/>
    <property type="match status" value="1"/>
</dbReference>
<dbReference type="InterPro" id="IPR054833">
    <property type="entry name" value="FormamaseFmdA"/>
</dbReference>
<dbReference type="SUPFAM" id="SSF141130">
    <property type="entry name" value="Acetamidase/Formamidase-like"/>
    <property type="match status" value="1"/>
</dbReference>
<dbReference type="InterPro" id="IPR004304">
    <property type="entry name" value="FmdA_AmdA"/>
</dbReference>
<dbReference type="NCBIfam" id="NF045496">
    <property type="entry name" value="FormamaseFmdA"/>
    <property type="match status" value="1"/>
</dbReference>
<dbReference type="PANTHER" id="PTHR31891:SF1">
    <property type="entry name" value="FORMAMIDASE C869.04-RELATED"/>
    <property type="match status" value="1"/>
</dbReference>
<protein>
    <submittedName>
        <fullName evidence="1">Acetamidase/formamidase family protein</fullName>
    </submittedName>
</protein>
<reference evidence="1" key="1">
    <citation type="submission" date="2017-11" db="EMBL/GenBank/DDBJ databases">
        <title>Three new genomes from thermophilic consortium.</title>
        <authorList>
            <person name="Quaggio R."/>
            <person name="Amgarten D."/>
            <person name="Setubal J.C."/>
        </authorList>
    </citation>
    <scope>NUCLEOTIDE SEQUENCE</scope>
    <source>
        <strain evidence="1">ZCTH01-B2</strain>
    </source>
</reference>
<proteinExistence type="predicted"/>
<sequence length="413" mass="46159">MGRPLIEIDPTKPISEYYEVIQNRWHPDIPAVASVRPGEVFTVECPDWTGGQVRNDDTATDIRDMELSPNHHLTGPIEVAGAEPGDLLVVDILDIGPHPKQSWGYTGIFCRHNGGGFLTDHFPHAHKAIWEFDGVWARSRHVPGVRIPYLAHPGILGTAPSHDLLARWNERERKLIAQNPERVPPLALPPEPRNAVLGALRPGTPEYERVAREAARTIPPRENGGNRDIKNLTRGARALLPVHVKGAKLTVGDLHYSQGDGEITFCGAIEMPGYITMCVDLIKDGMNKYNLHHAIFQPSLTEPRFSSYIVFEGYSVDEEGRQYYLDAHVAYRMACLEAINYLKSFGYTAEEAYMILGTAPIEGRISSIVDIPNACCTLWLPTEIFEFDIRPRKEGPVRVVSGGRLPTARWEDR</sequence>
<dbReference type="Pfam" id="PF03069">
    <property type="entry name" value="FmdA_AmdA"/>
    <property type="match status" value="1"/>
</dbReference>
<name>A0A953I0U6_SYMTR</name>
<dbReference type="Gene3D" id="2.60.120.580">
    <property type="entry name" value="Acetamidase/Formamidase-like domains"/>
    <property type="match status" value="1"/>
</dbReference>
<accession>A0A953I0U6</accession>
<evidence type="ECO:0000313" key="2">
    <source>
        <dbReference type="Proteomes" id="UP000732377"/>
    </source>
</evidence>
<comment type="caution">
    <text evidence="1">The sequence shown here is derived from an EMBL/GenBank/DDBJ whole genome shotgun (WGS) entry which is preliminary data.</text>
</comment>
<dbReference type="OMA" id="ATWNKRE"/>
<organism evidence="1 2">
    <name type="scientific">Symbiobacterium thermophilum</name>
    <dbReference type="NCBI Taxonomy" id="2734"/>
    <lineage>
        <taxon>Bacteria</taxon>
        <taxon>Bacillati</taxon>
        <taxon>Bacillota</taxon>
        <taxon>Clostridia</taxon>
        <taxon>Eubacteriales</taxon>
        <taxon>Symbiobacteriaceae</taxon>
        <taxon>Symbiobacterium</taxon>
    </lineage>
</organism>